<keyword evidence="3" id="KW-1185">Reference proteome</keyword>
<protein>
    <recommendedName>
        <fullName evidence="4">PKD domain-containing protein</fullName>
    </recommendedName>
</protein>
<dbReference type="eggNOG" id="COG2132">
    <property type="taxonomic scope" value="Bacteria"/>
</dbReference>
<accession>A0A1G9YA37</accession>
<proteinExistence type="predicted"/>
<organism evidence="2 3">
    <name type="scientific">Allokutzneria albata</name>
    <name type="common">Kibdelosporangium albatum</name>
    <dbReference type="NCBI Taxonomy" id="211114"/>
    <lineage>
        <taxon>Bacteria</taxon>
        <taxon>Bacillati</taxon>
        <taxon>Actinomycetota</taxon>
        <taxon>Actinomycetes</taxon>
        <taxon>Pseudonocardiales</taxon>
        <taxon>Pseudonocardiaceae</taxon>
        <taxon>Allokutzneria</taxon>
    </lineage>
</organism>
<evidence type="ECO:0000313" key="3">
    <source>
        <dbReference type="Proteomes" id="UP000183376"/>
    </source>
</evidence>
<dbReference type="EMBL" id="LT629701">
    <property type="protein sequence ID" value="SDN05999.1"/>
    <property type="molecule type" value="Genomic_DNA"/>
</dbReference>
<evidence type="ECO:0000313" key="2">
    <source>
        <dbReference type="EMBL" id="SDN05999.1"/>
    </source>
</evidence>
<evidence type="ECO:0008006" key="4">
    <source>
        <dbReference type="Google" id="ProtNLM"/>
    </source>
</evidence>
<dbReference type="STRING" id="211114.SAMN04489726_4695"/>
<gene>
    <name evidence="2" type="ORF">SAMN04489726_4695</name>
</gene>
<dbReference type="RefSeq" id="WP_030432665.1">
    <property type="nucleotide sequence ID" value="NZ_JOEF01000030.1"/>
</dbReference>
<dbReference type="Proteomes" id="UP000183376">
    <property type="component" value="Chromosome I"/>
</dbReference>
<reference evidence="2 3" key="1">
    <citation type="submission" date="2016-10" db="EMBL/GenBank/DDBJ databases">
        <authorList>
            <person name="de Groot N.N."/>
        </authorList>
    </citation>
    <scope>NUCLEOTIDE SEQUENCE [LARGE SCALE GENOMIC DNA]</scope>
    <source>
        <strain evidence="2 3">DSM 44149</strain>
    </source>
</reference>
<name>A0A1G9YA37_ALLAB</name>
<feature type="signal peptide" evidence="1">
    <location>
        <begin position="1"/>
        <end position="25"/>
    </location>
</feature>
<keyword evidence="1" id="KW-0732">Signal</keyword>
<sequence>MLTRGLSTVVFASVLVLAAAGPASAGRGWGSAVCEQATGGCDLAAGTRPSPNAARERLKVEGATRSACTYYEIVDGAAFEALLGAKGGATRHAPAGHRHYLKSCPGERPEFVVLGPGAPAPPSPEEVAREARGRLRLPAPRVVMSPGLRHLVGLPSWLWLERAGWRSVSETVAVPGVSVTATATPVLVSWSMGDGTTVSCSGPGTPYVPGGAPGAASPDCGHVFRFPSTGQRGGVFAVTATVRWRVTWAGAGQAGVLPELTMTGRASARVVEVQALATV</sequence>
<dbReference type="AlphaFoldDB" id="A0A1G9YA37"/>
<feature type="chain" id="PRO_5009246246" description="PKD domain-containing protein" evidence="1">
    <location>
        <begin position="26"/>
        <end position="279"/>
    </location>
</feature>
<evidence type="ECO:0000256" key="1">
    <source>
        <dbReference type="SAM" id="SignalP"/>
    </source>
</evidence>